<dbReference type="Proteomes" id="UP000011661">
    <property type="component" value="Unassembled WGS sequence"/>
</dbReference>
<keyword evidence="2" id="KW-1185">Reference proteome</keyword>
<name>L9WDF0_9EURY</name>
<evidence type="ECO:0000313" key="1">
    <source>
        <dbReference type="EMBL" id="ELY47306.1"/>
    </source>
</evidence>
<dbReference type="AlphaFoldDB" id="L9WDF0"/>
<sequence length="68" mass="7774">MTTNVDLENVDPVLLDRAFRLQEKIKREGLDGIGYMDAAHYYMRNSADSTVSKHIEKSLRSEFGRGVK</sequence>
<dbReference type="STRING" id="1230460.C495_03572"/>
<reference evidence="1 2" key="1">
    <citation type="journal article" date="2014" name="PLoS Genet.">
        <title>Phylogenetically driven sequencing of extremely halophilic archaea reveals strategies for static and dynamic osmo-response.</title>
        <authorList>
            <person name="Becker E.A."/>
            <person name="Seitzer P.M."/>
            <person name="Tritt A."/>
            <person name="Larsen D."/>
            <person name="Krusor M."/>
            <person name="Yao A.I."/>
            <person name="Wu D."/>
            <person name="Madern D."/>
            <person name="Eisen J.A."/>
            <person name="Darling A.E."/>
            <person name="Facciotti M.T."/>
        </authorList>
    </citation>
    <scope>NUCLEOTIDE SEQUENCE [LARGE SCALE GENOMIC DNA]</scope>
    <source>
        <strain evidence="1 2">JCM 14089</strain>
    </source>
</reference>
<evidence type="ECO:0000313" key="2">
    <source>
        <dbReference type="Proteomes" id="UP000011661"/>
    </source>
</evidence>
<protein>
    <submittedName>
        <fullName evidence="1">Uncharacterized protein</fullName>
    </submittedName>
</protein>
<dbReference type="PATRIC" id="fig|1230460.4.peg.717"/>
<organism evidence="1 2">
    <name type="scientific">Natronorubrum sulfidifaciens JCM 14089</name>
    <dbReference type="NCBI Taxonomy" id="1230460"/>
    <lineage>
        <taxon>Archaea</taxon>
        <taxon>Methanobacteriati</taxon>
        <taxon>Methanobacteriota</taxon>
        <taxon>Stenosarchaea group</taxon>
        <taxon>Halobacteria</taxon>
        <taxon>Halobacteriales</taxon>
        <taxon>Natrialbaceae</taxon>
        <taxon>Natronorubrum</taxon>
    </lineage>
</organism>
<accession>L9WDF0</accession>
<dbReference type="EMBL" id="AOHX01000026">
    <property type="protein sequence ID" value="ELY47306.1"/>
    <property type="molecule type" value="Genomic_DNA"/>
</dbReference>
<gene>
    <name evidence="1" type="ORF">C495_03572</name>
</gene>
<comment type="caution">
    <text evidence="1">The sequence shown here is derived from an EMBL/GenBank/DDBJ whole genome shotgun (WGS) entry which is preliminary data.</text>
</comment>
<proteinExistence type="predicted"/>
<dbReference type="OrthoDB" id="346265at2157"/>
<dbReference type="RefSeq" id="WP_008160081.1">
    <property type="nucleotide sequence ID" value="NZ_AOHX01000026.1"/>
</dbReference>